<dbReference type="InterPro" id="IPR051805">
    <property type="entry name" value="Dehydratase_Activator_Redct"/>
</dbReference>
<dbReference type="Gene3D" id="3.40.50.11900">
    <property type="match status" value="1"/>
</dbReference>
<evidence type="ECO:0000313" key="2">
    <source>
        <dbReference type="EMBL" id="MCU6687186.1"/>
    </source>
</evidence>
<dbReference type="PANTHER" id="PTHR32329:SF2">
    <property type="entry name" value="BIFUNCTIONAL PROTEIN [INCLUDES 2-HYDROXYACYL-COA DEHYDRATASE (N-TER) AND ITS ACTIVATOR DOMAIN (C_TERM)"/>
    <property type="match status" value="1"/>
</dbReference>
<dbReference type="Pfam" id="PF09989">
    <property type="entry name" value="DUF2229"/>
    <property type="match status" value="1"/>
</dbReference>
<dbReference type="Proteomes" id="UP001652431">
    <property type="component" value="Unassembled WGS sequence"/>
</dbReference>
<dbReference type="PANTHER" id="PTHR32329">
    <property type="entry name" value="BIFUNCTIONAL PROTEIN [INCLUDES 2-HYDROXYACYL-COA DEHYDRATASE (N-TER) AND ITS ACTIVATOR DOMAIN (C_TERM)-RELATED"/>
    <property type="match status" value="1"/>
</dbReference>
<feature type="domain" description="DUF2229" evidence="1">
    <location>
        <begin position="15"/>
        <end position="217"/>
    </location>
</feature>
<reference evidence="2 3" key="1">
    <citation type="journal article" date="2021" name="ISME Commun">
        <title>Automated analysis of genomic sequences facilitates high-throughput and comprehensive description of bacteria.</title>
        <authorList>
            <person name="Hitch T.C.A."/>
        </authorList>
    </citation>
    <scope>NUCLEOTIDE SEQUENCE [LARGE SCALE GENOMIC DNA]</scope>
    <source>
        <strain evidence="2 3">Sanger_03</strain>
    </source>
</reference>
<evidence type="ECO:0000313" key="3">
    <source>
        <dbReference type="Proteomes" id="UP001652431"/>
    </source>
</evidence>
<sequence>MSKKKKAVSRRPIVIGIPRAMLYHRYSVLWDSFFSGLGIGTVVSEPTTKGILEEGTSYAIDEACLATKIFLGHVKSLIGKCDYILIPRISNFGLQRSMCTKFEALYDMTVNTFRSTGQKFLSYNVDVKHRQDEEKAFLEMGIHLGFHRKEVQKAYKRAKKAELEDVKQKVKEQERLYQLPKTKILLAGHSYIIEDAYIGRPIQRMLERMDAVPIRADLTERKSALERSLKLSPTLKWEINREIAGGIYKKRNNVDGIILLSAFPCGPDSMVNEMIVRRNNGIPLLNLIMDGQDGDAGVETRIESFIDIIGFKKGKL</sequence>
<dbReference type="RefSeq" id="WP_158370688.1">
    <property type="nucleotide sequence ID" value="NZ_JAOQJU010000015.1"/>
</dbReference>
<keyword evidence="3" id="KW-1185">Reference proteome</keyword>
<gene>
    <name evidence="2" type="ORF">OCV99_11670</name>
</gene>
<organism evidence="2 3">
    <name type="scientific">Dorea acetigenes</name>
    <dbReference type="NCBI Taxonomy" id="2981787"/>
    <lineage>
        <taxon>Bacteria</taxon>
        <taxon>Bacillati</taxon>
        <taxon>Bacillota</taxon>
        <taxon>Clostridia</taxon>
        <taxon>Lachnospirales</taxon>
        <taxon>Lachnospiraceae</taxon>
        <taxon>Dorea</taxon>
    </lineage>
</organism>
<comment type="caution">
    <text evidence="2">The sequence shown here is derived from an EMBL/GenBank/DDBJ whole genome shotgun (WGS) entry which is preliminary data.</text>
</comment>
<protein>
    <submittedName>
        <fullName evidence="2">Acyl-CoA dehydratase activase-related protein</fullName>
    </submittedName>
</protein>
<name>A0ABT2RPH9_9FIRM</name>
<accession>A0ABT2RPH9</accession>
<proteinExistence type="predicted"/>
<evidence type="ECO:0000259" key="1">
    <source>
        <dbReference type="Pfam" id="PF09989"/>
    </source>
</evidence>
<dbReference type="EMBL" id="JAOQJU010000015">
    <property type="protein sequence ID" value="MCU6687186.1"/>
    <property type="molecule type" value="Genomic_DNA"/>
</dbReference>
<dbReference type="InterPro" id="IPR018709">
    <property type="entry name" value="CoA_activase_DUF2229"/>
</dbReference>